<dbReference type="EMBL" id="CP019291">
    <property type="protein sequence ID" value="AXX62127.1"/>
    <property type="molecule type" value="Genomic_DNA"/>
</dbReference>
<sequence length="384" mass="41139">MNQHSDKSFGIAIPIIALTLYSIASGYLMSLIPLVTSEYQLPVSLASWLASAFYAGLLLGSVFFEPLVQRIGHKFAFVSCLVIFIATIVVLPFFASSPVWLAARFIAGITVAGIFVVVESWLLDGDERSRAKRLSFYMISLYGGTAFGQIGITFLGTQGLLPFATICVTLSLAVITLLCFRTTQPNSAESESLSFKQIINLNHAAVIGCIVSGLTLGAIYGLMPLELANRHISHSEIGSLMALVILGGMVVQPTVTLLSKWTGKTLLMAFYCLVGVFAIGMTLLTSSTIVLAVALFILGMAVFALYPVAITLGCQQLDNKFIVSATQVMLFSYSVGSVVGPALAGRFMTQPHGLLGYLFAILVPTTIYMLFAALKTRKVVSLGE</sequence>
<dbReference type="AlphaFoldDB" id="A0A2S3QZW5"/>
<name>A0A2S3QZW5_VIBVL</name>
<feature type="transmembrane region" description="Helical" evidence="7">
    <location>
        <begin position="160"/>
        <end position="180"/>
    </location>
</feature>
<evidence type="ECO:0000256" key="5">
    <source>
        <dbReference type="ARBA" id="ARBA00022989"/>
    </source>
</evidence>
<dbReference type="Proteomes" id="UP000263418">
    <property type="component" value="Chromosome 2"/>
</dbReference>
<feature type="transmembrane region" description="Helical" evidence="7">
    <location>
        <begin position="237"/>
        <end position="258"/>
    </location>
</feature>
<dbReference type="CDD" id="cd17477">
    <property type="entry name" value="MFS_YcaD_like"/>
    <property type="match status" value="1"/>
</dbReference>
<dbReference type="PROSITE" id="PS50850">
    <property type="entry name" value="MFS"/>
    <property type="match status" value="1"/>
</dbReference>
<dbReference type="RefSeq" id="WP_011081311.1">
    <property type="nucleotide sequence ID" value="NZ_CBCSKP010000001.1"/>
</dbReference>
<evidence type="ECO:0000259" key="8">
    <source>
        <dbReference type="PROSITE" id="PS50850"/>
    </source>
</evidence>
<dbReference type="InterPro" id="IPR011701">
    <property type="entry name" value="MFS"/>
</dbReference>
<proteinExistence type="predicted"/>
<accession>A0A2S3QZW5</accession>
<dbReference type="KEGG" id="vvl:VV93_v1c38510"/>
<feature type="transmembrane region" description="Helical" evidence="7">
    <location>
        <begin position="45"/>
        <end position="64"/>
    </location>
</feature>
<keyword evidence="3" id="KW-1003">Cell membrane</keyword>
<dbReference type="GO" id="GO:0022857">
    <property type="term" value="F:transmembrane transporter activity"/>
    <property type="evidence" value="ECO:0007669"/>
    <property type="project" value="InterPro"/>
</dbReference>
<evidence type="ECO:0000256" key="7">
    <source>
        <dbReference type="SAM" id="Phobius"/>
    </source>
</evidence>
<evidence type="ECO:0000256" key="4">
    <source>
        <dbReference type="ARBA" id="ARBA00022692"/>
    </source>
</evidence>
<dbReference type="InterPro" id="IPR036259">
    <property type="entry name" value="MFS_trans_sf"/>
</dbReference>
<dbReference type="InterPro" id="IPR020846">
    <property type="entry name" value="MFS_dom"/>
</dbReference>
<feature type="transmembrane region" description="Helical" evidence="7">
    <location>
        <begin position="134"/>
        <end position="154"/>
    </location>
</feature>
<dbReference type="Gene3D" id="1.20.1250.20">
    <property type="entry name" value="MFS general substrate transporter like domains"/>
    <property type="match status" value="2"/>
</dbReference>
<reference evidence="9 12" key="1">
    <citation type="submission" date="2017-01" db="EMBL/GenBank/DDBJ databases">
        <title>Complete Genome Sequence of Vibrio vulnificus FORC_053.</title>
        <authorList>
            <consortium name="Food-borne Pathogen Omics Research Center"/>
            <person name="Chung H.Y."/>
            <person name="Na E.J."/>
            <person name="Song J.S."/>
            <person name="Kim H."/>
            <person name="Lee J.-H."/>
            <person name="Ryu S."/>
            <person name="Choi S.H."/>
        </authorList>
    </citation>
    <scope>NUCLEOTIDE SEQUENCE [LARGE SCALE GENOMIC DNA]</scope>
    <source>
        <strain evidence="9 12">FORC_053</strain>
    </source>
</reference>
<evidence type="ECO:0000313" key="10">
    <source>
        <dbReference type="EMBL" id="POB45193.1"/>
    </source>
</evidence>
<keyword evidence="6 7" id="KW-0472">Membrane</keyword>
<evidence type="ECO:0000256" key="3">
    <source>
        <dbReference type="ARBA" id="ARBA00022475"/>
    </source>
</evidence>
<protein>
    <submittedName>
        <fullName evidence="10">MFS transporter</fullName>
    </submittedName>
    <submittedName>
        <fullName evidence="9">Permease of the major facilitator superfamily</fullName>
    </submittedName>
</protein>
<keyword evidence="5 7" id="KW-1133">Transmembrane helix</keyword>
<feature type="transmembrane region" description="Helical" evidence="7">
    <location>
        <begin position="12"/>
        <end position="33"/>
    </location>
</feature>
<keyword evidence="4 7" id="KW-0812">Transmembrane</keyword>
<reference evidence="10 11" key="2">
    <citation type="journal article" date="2018" name="Front. Microbiol.">
        <title>Phylogeny of Vibrio vulnificus from the Analysis of the Core-Genome: Implications for Intra-Species Taxonomy.</title>
        <authorList>
            <person name="Roig F.J."/>
            <person name="Gonzalez-Candelas F."/>
            <person name="Sanjuan E."/>
            <person name="Fouz B."/>
            <person name="Feil E.J."/>
            <person name="Llorens C."/>
            <person name="Baker-Austin C."/>
            <person name="Oliver J.D."/>
            <person name="Danin-Poleg Y."/>
            <person name="Gibas C.J."/>
            <person name="Kashi Y."/>
            <person name="Gulig P.A."/>
            <person name="Morrison S.S."/>
            <person name="Amaro C."/>
        </authorList>
    </citation>
    <scope>NUCLEOTIDE SEQUENCE [LARGE SCALE GENOMIC DNA]</scope>
    <source>
        <strain evidence="10 11">CECT4608</strain>
    </source>
</reference>
<keyword evidence="2" id="KW-0813">Transport</keyword>
<organism evidence="10 11">
    <name type="scientific">Vibrio vulnificus</name>
    <dbReference type="NCBI Taxonomy" id="672"/>
    <lineage>
        <taxon>Bacteria</taxon>
        <taxon>Pseudomonadati</taxon>
        <taxon>Pseudomonadota</taxon>
        <taxon>Gammaproteobacteria</taxon>
        <taxon>Vibrionales</taxon>
        <taxon>Vibrionaceae</taxon>
        <taxon>Vibrio</taxon>
    </lineage>
</organism>
<evidence type="ECO:0000256" key="6">
    <source>
        <dbReference type="ARBA" id="ARBA00023136"/>
    </source>
</evidence>
<gene>
    <name evidence="10" type="ORF">CRN52_16890</name>
    <name evidence="9" type="ORF">FORC53_3788</name>
</gene>
<dbReference type="SUPFAM" id="SSF103473">
    <property type="entry name" value="MFS general substrate transporter"/>
    <property type="match status" value="1"/>
</dbReference>
<dbReference type="PANTHER" id="PTHR23521">
    <property type="entry name" value="TRANSPORTER MFS SUPERFAMILY"/>
    <property type="match status" value="1"/>
</dbReference>
<evidence type="ECO:0000313" key="9">
    <source>
        <dbReference type="EMBL" id="AXX62127.1"/>
    </source>
</evidence>
<feature type="transmembrane region" description="Helical" evidence="7">
    <location>
        <begin position="201"/>
        <end position="225"/>
    </location>
</feature>
<dbReference type="Pfam" id="PF07690">
    <property type="entry name" value="MFS_1"/>
    <property type="match status" value="1"/>
</dbReference>
<dbReference type="Proteomes" id="UP000237466">
    <property type="component" value="Unassembled WGS sequence"/>
</dbReference>
<feature type="transmembrane region" description="Helical" evidence="7">
    <location>
        <begin position="289"/>
        <end position="309"/>
    </location>
</feature>
<feature type="transmembrane region" description="Helical" evidence="7">
    <location>
        <begin position="265"/>
        <end position="283"/>
    </location>
</feature>
<dbReference type="GO" id="GO:0005886">
    <property type="term" value="C:plasma membrane"/>
    <property type="evidence" value="ECO:0007669"/>
    <property type="project" value="UniProtKB-SubCell"/>
</dbReference>
<dbReference type="EMBL" id="PDGH01000117">
    <property type="protein sequence ID" value="POB45193.1"/>
    <property type="molecule type" value="Genomic_DNA"/>
</dbReference>
<evidence type="ECO:0000313" key="11">
    <source>
        <dbReference type="Proteomes" id="UP000237466"/>
    </source>
</evidence>
<evidence type="ECO:0000256" key="1">
    <source>
        <dbReference type="ARBA" id="ARBA00004651"/>
    </source>
</evidence>
<feature type="transmembrane region" description="Helical" evidence="7">
    <location>
        <begin position="76"/>
        <end position="95"/>
    </location>
</feature>
<feature type="transmembrane region" description="Helical" evidence="7">
    <location>
        <begin position="101"/>
        <end position="122"/>
    </location>
</feature>
<evidence type="ECO:0000313" key="12">
    <source>
        <dbReference type="Proteomes" id="UP000263418"/>
    </source>
</evidence>
<feature type="transmembrane region" description="Helical" evidence="7">
    <location>
        <begin position="321"/>
        <end position="343"/>
    </location>
</feature>
<dbReference type="InterPro" id="IPR047200">
    <property type="entry name" value="MFS_YcaD-like"/>
</dbReference>
<comment type="subcellular location">
    <subcellularLocation>
        <location evidence="1">Cell membrane</location>
        <topology evidence="1">Multi-pass membrane protein</topology>
    </subcellularLocation>
</comment>
<evidence type="ECO:0000256" key="2">
    <source>
        <dbReference type="ARBA" id="ARBA00022448"/>
    </source>
</evidence>
<feature type="transmembrane region" description="Helical" evidence="7">
    <location>
        <begin position="355"/>
        <end position="374"/>
    </location>
</feature>
<dbReference type="PANTHER" id="PTHR23521:SF2">
    <property type="entry name" value="TRANSPORTER MFS SUPERFAMILY"/>
    <property type="match status" value="1"/>
</dbReference>
<feature type="domain" description="Major facilitator superfamily (MFS) profile" evidence="8">
    <location>
        <begin position="10"/>
        <end position="377"/>
    </location>
</feature>